<reference evidence="1" key="1">
    <citation type="submission" date="2022-07" db="EMBL/GenBank/DDBJ databases">
        <title>Taxonomy of Novel Oxalotrophic and Methylotrophic Bacteria.</title>
        <authorList>
            <person name="Sahin N."/>
            <person name="Tani A."/>
        </authorList>
    </citation>
    <scope>NUCLEOTIDE SEQUENCE</scope>
    <source>
        <strain evidence="1">AM327</strain>
    </source>
</reference>
<proteinExistence type="predicted"/>
<dbReference type="AlphaFoldDB" id="A0A9W6EU62"/>
<organism evidence="1 2">
    <name type="scientific">Neptunitalea chrysea</name>
    <dbReference type="NCBI Taxonomy" id="1647581"/>
    <lineage>
        <taxon>Bacteria</taxon>
        <taxon>Pseudomonadati</taxon>
        <taxon>Bacteroidota</taxon>
        <taxon>Flavobacteriia</taxon>
        <taxon>Flavobacteriales</taxon>
        <taxon>Flavobacteriaceae</taxon>
        <taxon>Neptunitalea</taxon>
    </lineage>
</organism>
<comment type="caution">
    <text evidence="1">The sequence shown here is derived from an EMBL/GenBank/DDBJ whole genome shotgun (WGS) entry which is preliminary data.</text>
</comment>
<dbReference type="InterPro" id="IPR008969">
    <property type="entry name" value="CarboxyPept-like_regulatory"/>
</dbReference>
<protein>
    <recommendedName>
        <fullName evidence="3">CarboxypepD_reg-like domain-containing protein</fullName>
    </recommendedName>
</protein>
<dbReference type="SUPFAM" id="SSF49464">
    <property type="entry name" value="Carboxypeptidase regulatory domain-like"/>
    <property type="match status" value="1"/>
</dbReference>
<gene>
    <name evidence="1" type="ORF">NBRC110019_12430</name>
</gene>
<sequence>MNAQDDERKPLRGKVIYQNVSVEGMNVINTTAETAVSTNEDGEFVINVQPKDILVFTSFNYELTSVEITDIIIDNGRLNIEVNEKITELEDVVITPENREKYLNTKSEEFAAYGKYQYEEDNRTKELVNTSMPTQAIGLQNGLNISNIAKILFKKRDKERKEENKPHLKLSEILLQVYDLEFFVLDLKIPLNKVNEFVYFMDSQPFSRDLLKKENEFLFIDYLVDSSDKFKKQIAEKSEE</sequence>
<evidence type="ECO:0000313" key="1">
    <source>
        <dbReference type="EMBL" id="GLB52204.1"/>
    </source>
</evidence>
<name>A0A9W6EU62_9FLAO</name>
<keyword evidence="2" id="KW-1185">Reference proteome</keyword>
<accession>A0A9W6EU62</accession>
<dbReference type="Proteomes" id="UP001143545">
    <property type="component" value="Unassembled WGS sequence"/>
</dbReference>
<evidence type="ECO:0008006" key="3">
    <source>
        <dbReference type="Google" id="ProtNLM"/>
    </source>
</evidence>
<dbReference type="EMBL" id="BRVP01000007">
    <property type="protein sequence ID" value="GLB52204.1"/>
    <property type="molecule type" value="Genomic_DNA"/>
</dbReference>
<evidence type="ECO:0000313" key="2">
    <source>
        <dbReference type="Proteomes" id="UP001143545"/>
    </source>
</evidence>